<gene>
    <name evidence="2" type="ORF">DASC09_048350</name>
</gene>
<keyword evidence="1" id="KW-1133">Transmembrane helix</keyword>
<keyword evidence="1" id="KW-0472">Membrane</keyword>
<accession>A0AAV5QRF8</accession>
<dbReference type="RefSeq" id="XP_064854506.1">
    <property type="nucleotide sequence ID" value="XM_064998434.1"/>
</dbReference>
<comment type="caution">
    <text evidence="2">The sequence shown here is derived from an EMBL/GenBank/DDBJ whole genome shotgun (WGS) entry which is preliminary data.</text>
</comment>
<keyword evidence="1" id="KW-0812">Transmembrane</keyword>
<proteinExistence type="predicted"/>
<organism evidence="2 3">
    <name type="scientific">Saccharomycopsis crataegensis</name>
    <dbReference type="NCBI Taxonomy" id="43959"/>
    <lineage>
        <taxon>Eukaryota</taxon>
        <taxon>Fungi</taxon>
        <taxon>Dikarya</taxon>
        <taxon>Ascomycota</taxon>
        <taxon>Saccharomycotina</taxon>
        <taxon>Saccharomycetes</taxon>
        <taxon>Saccharomycopsidaceae</taxon>
        <taxon>Saccharomycopsis</taxon>
    </lineage>
</organism>
<evidence type="ECO:0000313" key="2">
    <source>
        <dbReference type="EMBL" id="GMM37510.1"/>
    </source>
</evidence>
<evidence type="ECO:0000256" key="1">
    <source>
        <dbReference type="SAM" id="Phobius"/>
    </source>
</evidence>
<feature type="transmembrane region" description="Helical" evidence="1">
    <location>
        <begin position="198"/>
        <end position="221"/>
    </location>
</feature>
<evidence type="ECO:0008006" key="4">
    <source>
        <dbReference type="Google" id="ProtNLM"/>
    </source>
</evidence>
<dbReference type="GeneID" id="90075485"/>
<protein>
    <recommendedName>
        <fullName evidence="4">Letm1 RBD domain-containing protein</fullName>
    </recommendedName>
</protein>
<name>A0AAV5QRF8_9ASCO</name>
<sequence>MFICGARKASCTKRLTSFARLNSTVSPKQPSVSHQELYNQEKYNAITTLPTKLSPRRVIFQKVLADNGNKESPIVFAKQWFTYAKEIVLFYKLGLKNIWHNRKLKNQLLREKFHIDLINYTSKESSVVGEDGIRTKIVKGQINNGRDLTKYLLNEIYIRQIEMKKNGADQGKYQLTNISRSEYQLILRTEKDFMKLPLFGLIFLIFAETTPLVCLLVPSLIPTTCILPFLIKRQEIKKIHSMEKAIGDAGKSLGSEVIGDFFKKGNLYELSTKELGFLHKFFGLSFWKRITRSSTLKSLIEYRNEILVDNHLIMDNNPEGFGKLNPIELLFSGNKRGLISRDIIQDVNVFNDGHDYGEGIDKDLLVAKMNQFAKDTKFQI</sequence>
<keyword evidence="3" id="KW-1185">Reference proteome</keyword>
<evidence type="ECO:0000313" key="3">
    <source>
        <dbReference type="Proteomes" id="UP001360560"/>
    </source>
</evidence>
<dbReference type="AlphaFoldDB" id="A0AAV5QRF8"/>
<dbReference type="Proteomes" id="UP001360560">
    <property type="component" value="Unassembled WGS sequence"/>
</dbReference>
<dbReference type="EMBL" id="BTFZ01000012">
    <property type="protein sequence ID" value="GMM37510.1"/>
    <property type="molecule type" value="Genomic_DNA"/>
</dbReference>
<reference evidence="2 3" key="1">
    <citation type="journal article" date="2023" name="Elife">
        <title>Identification of key yeast species and microbe-microbe interactions impacting larval growth of Drosophila in the wild.</title>
        <authorList>
            <person name="Mure A."/>
            <person name="Sugiura Y."/>
            <person name="Maeda R."/>
            <person name="Honda K."/>
            <person name="Sakurai N."/>
            <person name="Takahashi Y."/>
            <person name="Watada M."/>
            <person name="Katoh T."/>
            <person name="Gotoh A."/>
            <person name="Gotoh Y."/>
            <person name="Taniguchi I."/>
            <person name="Nakamura K."/>
            <person name="Hayashi T."/>
            <person name="Katayama T."/>
            <person name="Uemura T."/>
            <person name="Hattori Y."/>
        </authorList>
    </citation>
    <scope>NUCLEOTIDE SEQUENCE [LARGE SCALE GENOMIC DNA]</scope>
    <source>
        <strain evidence="2 3">SC-9</strain>
    </source>
</reference>